<organism evidence="5 6">
    <name type="scientific">Rhizobium indigoferae</name>
    <dbReference type="NCBI Taxonomy" id="158891"/>
    <lineage>
        <taxon>Bacteria</taxon>
        <taxon>Pseudomonadati</taxon>
        <taxon>Pseudomonadota</taxon>
        <taxon>Alphaproteobacteria</taxon>
        <taxon>Hyphomicrobiales</taxon>
        <taxon>Rhizobiaceae</taxon>
        <taxon>Rhizobium/Agrobacterium group</taxon>
        <taxon>Rhizobium</taxon>
    </lineage>
</organism>
<dbReference type="InterPro" id="IPR003593">
    <property type="entry name" value="AAA+_ATPase"/>
</dbReference>
<feature type="domain" description="ABC transporter" evidence="4">
    <location>
        <begin position="14"/>
        <end position="244"/>
    </location>
</feature>
<name>A0ABZ0ZF31_9HYPH</name>
<dbReference type="Gene3D" id="3.40.50.300">
    <property type="entry name" value="P-loop containing nucleotide triphosphate hydrolases"/>
    <property type="match status" value="2"/>
</dbReference>
<dbReference type="PANTHER" id="PTHR43038:SF3">
    <property type="entry name" value="ABC TRANSPORTER G FAMILY MEMBER 20 ISOFORM X1"/>
    <property type="match status" value="1"/>
</dbReference>
<proteinExistence type="inferred from homology"/>
<dbReference type="RefSeq" id="WP_193445034.1">
    <property type="nucleotide sequence ID" value="NZ_BSOQ01000050.1"/>
</dbReference>
<keyword evidence="3 5" id="KW-0067">ATP-binding</keyword>
<reference evidence="5 6" key="1">
    <citation type="submission" date="2023-12" db="EMBL/GenBank/DDBJ databases">
        <authorList>
            <person name="Menendez E."/>
            <person name="Kaur S."/>
            <person name="Flores-Felix J.D."/>
            <person name="diCenzo G.C."/>
            <person name="Peix A."/>
            <person name="Velazquez E."/>
        </authorList>
    </citation>
    <scope>NUCLEOTIDE SEQUENCE [LARGE SCALE GENOMIC DNA]</scope>
    <source>
        <strain evidence="5 6">CIP 108029</strain>
    </source>
</reference>
<dbReference type="Pfam" id="PF00005">
    <property type="entry name" value="ABC_tran"/>
    <property type="match status" value="2"/>
</dbReference>
<comment type="similarity">
    <text evidence="1">Belongs to the ABC transporter superfamily.</text>
</comment>
<dbReference type="InterPro" id="IPR017871">
    <property type="entry name" value="ABC_transporter-like_CS"/>
</dbReference>
<dbReference type="SMART" id="SM00382">
    <property type="entry name" value="AAA"/>
    <property type="match status" value="2"/>
</dbReference>
<sequence>MSAAETGRDDKPLVRIDGVTKRFGTAPAALDAVSGAIGGGAITGLVGPDGAGKTTLIRLMTGLMLPDVGTMEVLGFDTRKNAAGIQAAIGYMPQRFGLYEDLSVQENLDLYADLRGLPKSERAGAFDELLTFTDLKRFTGRLAGKLSGGMKQKLGLACALLKKPRLLLLDEPGVGVDPISRRDLWKMVENLTKEGIGVLWSTAYLDEAEACDHVLLLNQGKLLFSGKPMEMTERVKDRVFRVSDVSGRRRQVLAELLQADGVIDGVIQGEAIRIVAAKGKKPDIGKAGDGATLAPAPPRFEDAFIDMLGGGPGGRSRLAEAQEPVKDDGDRPVIEAKGLTKRFGDFTAADDISFDIRRGEIFGLLGPNGAGKSTTFKMLCGLLKPTGGEGRVAGFDLRRDAAEARNQLGYMAQKFSLYGDLTVMQNLEFFSGVYGLRGKHRRERIDLMAGIFDFGRHIGQPAKDLPLGLKQRLALACAVMHEPRALFLDEPTSGVDPITRREFWTHINALVEKGVTVLVTTHFMDEAEYCDRISLIYRGRSIALGSPDELKARIATKEQPDPTMEDAFIALVQQSEAEDVA</sequence>
<evidence type="ECO:0000259" key="4">
    <source>
        <dbReference type="PROSITE" id="PS50893"/>
    </source>
</evidence>
<dbReference type="PROSITE" id="PS00211">
    <property type="entry name" value="ABC_TRANSPORTER_1"/>
    <property type="match status" value="1"/>
</dbReference>
<dbReference type="Proteomes" id="UP001322785">
    <property type="component" value="Chromosome"/>
</dbReference>
<dbReference type="PANTHER" id="PTHR43038">
    <property type="entry name" value="ATP-BINDING CASSETTE, SUB-FAMILY H, MEMBER 1"/>
    <property type="match status" value="1"/>
</dbReference>
<dbReference type="InterPro" id="IPR027417">
    <property type="entry name" value="P-loop_NTPase"/>
</dbReference>
<evidence type="ECO:0000256" key="3">
    <source>
        <dbReference type="ARBA" id="ARBA00022840"/>
    </source>
</evidence>
<evidence type="ECO:0000256" key="2">
    <source>
        <dbReference type="ARBA" id="ARBA00022741"/>
    </source>
</evidence>
<dbReference type="SUPFAM" id="SSF52540">
    <property type="entry name" value="P-loop containing nucleoside triphosphate hydrolases"/>
    <property type="match status" value="2"/>
</dbReference>
<dbReference type="EMBL" id="CP140635">
    <property type="protein sequence ID" value="WQN38195.1"/>
    <property type="molecule type" value="Genomic_DNA"/>
</dbReference>
<evidence type="ECO:0000256" key="1">
    <source>
        <dbReference type="ARBA" id="ARBA00005417"/>
    </source>
</evidence>
<evidence type="ECO:0000313" key="6">
    <source>
        <dbReference type="Proteomes" id="UP001322785"/>
    </source>
</evidence>
<feature type="domain" description="ABC transporter" evidence="4">
    <location>
        <begin position="334"/>
        <end position="563"/>
    </location>
</feature>
<dbReference type="PROSITE" id="PS50893">
    <property type="entry name" value="ABC_TRANSPORTER_2"/>
    <property type="match status" value="2"/>
</dbReference>
<protein>
    <submittedName>
        <fullName evidence="5">ATP-binding cassette domain-containing protein</fullName>
    </submittedName>
</protein>
<dbReference type="CDD" id="cd03230">
    <property type="entry name" value="ABC_DR_subfamily_A"/>
    <property type="match status" value="1"/>
</dbReference>
<accession>A0ABZ0ZF31</accession>
<gene>
    <name evidence="5" type="ORF">U5G49_003349</name>
</gene>
<dbReference type="InterPro" id="IPR003439">
    <property type="entry name" value="ABC_transporter-like_ATP-bd"/>
</dbReference>
<evidence type="ECO:0000313" key="5">
    <source>
        <dbReference type="EMBL" id="WQN38195.1"/>
    </source>
</evidence>
<keyword evidence="6" id="KW-1185">Reference proteome</keyword>
<dbReference type="GO" id="GO:0005524">
    <property type="term" value="F:ATP binding"/>
    <property type="evidence" value="ECO:0007669"/>
    <property type="project" value="UniProtKB-KW"/>
</dbReference>
<keyword evidence="2" id="KW-0547">Nucleotide-binding</keyword>